<dbReference type="Proteomes" id="UP000606776">
    <property type="component" value="Unassembled WGS sequence"/>
</dbReference>
<organism evidence="1 2">
    <name type="scientific">Sphaerospermopsis aphanizomenoides LEGE 00250</name>
    <dbReference type="NCBI Taxonomy" id="2777972"/>
    <lineage>
        <taxon>Bacteria</taxon>
        <taxon>Bacillati</taxon>
        <taxon>Cyanobacteriota</taxon>
        <taxon>Cyanophyceae</taxon>
        <taxon>Nostocales</taxon>
        <taxon>Aphanizomenonaceae</taxon>
        <taxon>Sphaerospermopsis</taxon>
        <taxon>Sphaerospermopsis aphanizomenoides</taxon>
    </lineage>
</organism>
<protein>
    <submittedName>
        <fullName evidence="1">Uncharacterized protein</fullName>
    </submittedName>
</protein>
<dbReference type="InterPro" id="IPR009057">
    <property type="entry name" value="Homeodomain-like_sf"/>
</dbReference>
<dbReference type="InterPro" id="IPR036388">
    <property type="entry name" value="WH-like_DNA-bd_sf"/>
</dbReference>
<evidence type="ECO:0000313" key="1">
    <source>
        <dbReference type="EMBL" id="MBE9237236.1"/>
    </source>
</evidence>
<evidence type="ECO:0000313" key="2">
    <source>
        <dbReference type="Proteomes" id="UP000606776"/>
    </source>
</evidence>
<dbReference type="Gene3D" id="1.10.10.10">
    <property type="entry name" value="Winged helix-like DNA-binding domain superfamily/Winged helix DNA-binding domain"/>
    <property type="match status" value="1"/>
</dbReference>
<dbReference type="EMBL" id="JADEWB010000084">
    <property type="protein sequence ID" value="MBE9237236.1"/>
    <property type="molecule type" value="Genomic_DNA"/>
</dbReference>
<comment type="caution">
    <text evidence="1">The sequence shown here is derived from an EMBL/GenBank/DDBJ whole genome shotgun (WGS) entry which is preliminary data.</text>
</comment>
<dbReference type="RefSeq" id="WP_193943182.1">
    <property type="nucleotide sequence ID" value="NZ_JADEWB010000084.1"/>
</dbReference>
<reference evidence="1 2" key="1">
    <citation type="submission" date="2020-10" db="EMBL/GenBank/DDBJ databases">
        <authorList>
            <person name="Castelo-Branco R."/>
            <person name="Eusebio N."/>
            <person name="Adriana R."/>
            <person name="Vieira A."/>
            <person name="Brugerolle De Fraissinette N."/>
            <person name="Rezende De Castro R."/>
            <person name="Schneider M.P."/>
            <person name="Vasconcelos V."/>
            <person name="Leao P.N."/>
        </authorList>
    </citation>
    <scope>NUCLEOTIDE SEQUENCE [LARGE SCALE GENOMIC DNA]</scope>
    <source>
        <strain evidence="1 2">LEGE 00250</strain>
    </source>
</reference>
<name>A0ABR9VFH5_9CYAN</name>
<gene>
    <name evidence="1" type="ORF">IQ227_14670</name>
</gene>
<dbReference type="SUPFAM" id="SSF46689">
    <property type="entry name" value="Homeodomain-like"/>
    <property type="match status" value="1"/>
</dbReference>
<proteinExistence type="predicted"/>
<keyword evidence="2" id="KW-1185">Reference proteome</keyword>
<accession>A0ABR9VFH5</accession>
<sequence>MSIYNHRLFNRYRLKVFSFAVLGDDNPNWKPTSYGYSQWGFTTHLQFPSVKLLDYSDDTLAQSKNPFAIIIMAHLQTQATQGNSAAWYKMGLNAEEITERMTHVTLVQVYAALTYYHANREEIEGYIAAEKADYQRL</sequence>